<comment type="caution">
    <text evidence="1">The sequence shown here is derived from an EMBL/GenBank/DDBJ whole genome shotgun (WGS) entry which is preliminary data.</text>
</comment>
<dbReference type="AlphaFoldDB" id="A0A4Y7T5T3"/>
<protein>
    <submittedName>
        <fullName evidence="1">Uncharacterized protein</fullName>
    </submittedName>
</protein>
<keyword evidence="2" id="KW-1185">Reference proteome</keyword>
<evidence type="ECO:0000313" key="1">
    <source>
        <dbReference type="EMBL" id="TEB29480.1"/>
    </source>
</evidence>
<dbReference type="Proteomes" id="UP000298030">
    <property type="component" value="Unassembled WGS sequence"/>
</dbReference>
<evidence type="ECO:0000313" key="2">
    <source>
        <dbReference type="Proteomes" id="UP000298030"/>
    </source>
</evidence>
<proteinExistence type="predicted"/>
<organism evidence="1 2">
    <name type="scientific">Coprinellus micaceus</name>
    <name type="common">Glistening ink-cap mushroom</name>
    <name type="synonym">Coprinus micaceus</name>
    <dbReference type="NCBI Taxonomy" id="71717"/>
    <lineage>
        <taxon>Eukaryota</taxon>
        <taxon>Fungi</taxon>
        <taxon>Dikarya</taxon>
        <taxon>Basidiomycota</taxon>
        <taxon>Agaricomycotina</taxon>
        <taxon>Agaricomycetes</taxon>
        <taxon>Agaricomycetidae</taxon>
        <taxon>Agaricales</taxon>
        <taxon>Agaricineae</taxon>
        <taxon>Psathyrellaceae</taxon>
        <taxon>Coprinellus</taxon>
    </lineage>
</organism>
<sequence length="94" mass="10013">MLTGSSSVGPVFCLIIASMGQVLERSSQAWARFSQVLRAPSREVGCPESASSRGVSGQRPDQVFFVVNGGVQLHTQPLSQPLNVESPPSLQPTF</sequence>
<dbReference type="EMBL" id="QPFP01000027">
    <property type="protein sequence ID" value="TEB29480.1"/>
    <property type="molecule type" value="Genomic_DNA"/>
</dbReference>
<reference evidence="1 2" key="1">
    <citation type="journal article" date="2019" name="Nat. Ecol. Evol.">
        <title>Megaphylogeny resolves global patterns of mushroom evolution.</title>
        <authorList>
            <person name="Varga T."/>
            <person name="Krizsan K."/>
            <person name="Foldi C."/>
            <person name="Dima B."/>
            <person name="Sanchez-Garcia M."/>
            <person name="Sanchez-Ramirez S."/>
            <person name="Szollosi G.J."/>
            <person name="Szarkandi J.G."/>
            <person name="Papp V."/>
            <person name="Albert L."/>
            <person name="Andreopoulos W."/>
            <person name="Angelini C."/>
            <person name="Antonin V."/>
            <person name="Barry K.W."/>
            <person name="Bougher N.L."/>
            <person name="Buchanan P."/>
            <person name="Buyck B."/>
            <person name="Bense V."/>
            <person name="Catcheside P."/>
            <person name="Chovatia M."/>
            <person name="Cooper J."/>
            <person name="Damon W."/>
            <person name="Desjardin D."/>
            <person name="Finy P."/>
            <person name="Geml J."/>
            <person name="Haridas S."/>
            <person name="Hughes K."/>
            <person name="Justo A."/>
            <person name="Karasinski D."/>
            <person name="Kautmanova I."/>
            <person name="Kiss B."/>
            <person name="Kocsube S."/>
            <person name="Kotiranta H."/>
            <person name="LaButti K.M."/>
            <person name="Lechner B.E."/>
            <person name="Liimatainen K."/>
            <person name="Lipzen A."/>
            <person name="Lukacs Z."/>
            <person name="Mihaltcheva S."/>
            <person name="Morgado L.N."/>
            <person name="Niskanen T."/>
            <person name="Noordeloos M.E."/>
            <person name="Ohm R.A."/>
            <person name="Ortiz-Santana B."/>
            <person name="Ovrebo C."/>
            <person name="Racz N."/>
            <person name="Riley R."/>
            <person name="Savchenko A."/>
            <person name="Shiryaev A."/>
            <person name="Soop K."/>
            <person name="Spirin V."/>
            <person name="Szebenyi C."/>
            <person name="Tomsovsky M."/>
            <person name="Tulloss R.E."/>
            <person name="Uehling J."/>
            <person name="Grigoriev I.V."/>
            <person name="Vagvolgyi C."/>
            <person name="Papp T."/>
            <person name="Martin F.M."/>
            <person name="Miettinen O."/>
            <person name="Hibbett D.S."/>
            <person name="Nagy L.G."/>
        </authorList>
    </citation>
    <scope>NUCLEOTIDE SEQUENCE [LARGE SCALE GENOMIC DNA]</scope>
    <source>
        <strain evidence="1 2">FP101781</strain>
    </source>
</reference>
<accession>A0A4Y7T5T3</accession>
<name>A0A4Y7T5T3_COPMI</name>
<gene>
    <name evidence="1" type="ORF">FA13DRAFT_644396</name>
</gene>